<dbReference type="Pfam" id="PF14226">
    <property type="entry name" value="DIOX_N"/>
    <property type="match status" value="1"/>
</dbReference>
<dbReference type="GO" id="GO:0016491">
    <property type="term" value="F:oxidoreductase activity"/>
    <property type="evidence" value="ECO:0007669"/>
    <property type="project" value="UniProtKB-KW"/>
</dbReference>
<dbReference type="GO" id="GO:0031418">
    <property type="term" value="F:L-ascorbic acid binding"/>
    <property type="evidence" value="ECO:0007669"/>
    <property type="project" value="UniProtKB-KW"/>
</dbReference>
<dbReference type="SUPFAM" id="SSF51197">
    <property type="entry name" value="Clavaminate synthase-like"/>
    <property type="match status" value="1"/>
</dbReference>
<dbReference type="InterPro" id="IPR050295">
    <property type="entry name" value="Plant_2OG-oxidoreductases"/>
</dbReference>
<dbReference type="FunFam" id="2.60.120.330:FF:000018">
    <property type="entry name" value="2-oxoglutarate (2OG) and Fe(II)-dependent oxygenase superfamily protein"/>
    <property type="match status" value="1"/>
</dbReference>
<comment type="caution">
    <text evidence="7">The sequence shown here is derived from an EMBL/GenBank/DDBJ whole genome shotgun (WGS) entry which is preliminary data.</text>
</comment>
<dbReference type="PROSITE" id="PS51471">
    <property type="entry name" value="FE2OG_OXY"/>
    <property type="match status" value="1"/>
</dbReference>
<keyword evidence="5" id="KW-0560">Oxidoreductase</keyword>
<evidence type="ECO:0000313" key="8">
    <source>
        <dbReference type="Proteomes" id="UP001154282"/>
    </source>
</evidence>
<evidence type="ECO:0000313" key="7">
    <source>
        <dbReference type="EMBL" id="CAI0542666.1"/>
    </source>
</evidence>
<gene>
    <name evidence="7" type="ORF">LITE_LOCUS42579</name>
</gene>
<keyword evidence="3" id="KW-0847">Vitamin C</keyword>
<dbReference type="EMBL" id="CAMGYJ010000009">
    <property type="protein sequence ID" value="CAI0542666.1"/>
    <property type="molecule type" value="Genomic_DNA"/>
</dbReference>
<proteinExistence type="inferred from homology"/>
<evidence type="ECO:0000256" key="3">
    <source>
        <dbReference type="ARBA" id="ARBA00022896"/>
    </source>
</evidence>
<organism evidence="7 8">
    <name type="scientific">Linum tenue</name>
    <dbReference type="NCBI Taxonomy" id="586396"/>
    <lineage>
        <taxon>Eukaryota</taxon>
        <taxon>Viridiplantae</taxon>
        <taxon>Streptophyta</taxon>
        <taxon>Embryophyta</taxon>
        <taxon>Tracheophyta</taxon>
        <taxon>Spermatophyta</taxon>
        <taxon>Magnoliopsida</taxon>
        <taxon>eudicotyledons</taxon>
        <taxon>Gunneridae</taxon>
        <taxon>Pentapetalae</taxon>
        <taxon>rosids</taxon>
        <taxon>fabids</taxon>
        <taxon>Malpighiales</taxon>
        <taxon>Linaceae</taxon>
        <taxon>Linum</taxon>
    </lineage>
</organism>
<name>A0AAV0QCK9_9ROSI</name>
<dbReference type="Proteomes" id="UP001154282">
    <property type="component" value="Unassembled WGS sequence"/>
</dbReference>
<dbReference type="InterPro" id="IPR026992">
    <property type="entry name" value="DIOX_N"/>
</dbReference>
<comment type="similarity">
    <text evidence="1 5">Belongs to the iron/ascorbate-dependent oxidoreductase family.</text>
</comment>
<evidence type="ECO:0000256" key="5">
    <source>
        <dbReference type="RuleBase" id="RU003682"/>
    </source>
</evidence>
<feature type="domain" description="Fe2OG dioxygenase" evidence="6">
    <location>
        <begin position="250"/>
        <end position="351"/>
    </location>
</feature>
<dbReference type="InterPro" id="IPR027443">
    <property type="entry name" value="IPNS-like_sf"/>
</dbReference>
<evidence type="ECO:0000256" key="1">
    <source>
        <dbReference type="ARBA" id="ARBA00008056"/>
    </source>
</evidence>
<dbReference type="Gene3D" id="2.60.120.330">
    <property type="entry name" value="B-lactam Antibiotic, Isopenicillin N Synthase, Chain"/>
    <property type="match status" value="1"/>
</dbReference>
<protein>
    <recommendedName>
        <fullName evidence="6">Fe2OG dioxygenase domain-containing protein</fullName>
    </recommendedName>
</protein>
<sequence length="401" mass="44871">MNCTPKFPSPRRNLAYTQEDFHFCHLLTKTRRRVGKSCSQDQTASQRLPCKMGSVSMATPVQELATDGQDPSERYNYGGSGGGALNASVPLVEIPTVDVGRLISSPSAANHELQKLSLALSSWGCFQVVNHGMTNSFVDRVHEISKQFFDLPKEEKHRYIREPDSIEGYGTDMIVAENQTLDWIDRLYLTLNPPNHVQLKFWPEKPETFRETLQEYGVKLGELNQILLKAMAKSLDLEENCFLDQYGEGALMTARFNLYPPCPRPDQIIGVKPHADASALTFLLPDKEVGGLQFLKDNEWFTVPIIPHALLVNVGDQAEVIMSNGVFKSPVHRVVTNSEKERHSLAVFCIPSAGQEIKPAEGLISETRPALYKKEFGVPKTKAAYHKDPTSVRLLGRLFAF</sequence>
<evidence type="ECO:0000256" key="2">
    <source>
        <dbReference type="ARBA" id="ARBA00022723"/>
    </source>
</evidence>
<evidence type="ECO:0000259" key="6">
    <source>
        <dbReference type="PROSITE" id="PS51471"/>
    </source>
</evidence>
<dbReference type="Pfam" id="PF03171">
    <property type="entry name" value="2OG-FeII_Oxy"/>
    <property type="match status" value="1"/>
</dbReference>
<keyword evidence="8" id="KW-1185">Reference proteome</keyword>
<dbReference type="InterPro" id="IPR044861">
    <property type="entry name" value="IPNS-like_FE2OG_OXY"/>
</dbReference>
<evidence type="ECO:0000256" key="4">
    <source>
        <dbReference type="ARBA" id="ARBA00023004"/>
    </source>
</evidence>
<dbReference type="InterPro" id="IPR005123">
    <property type="entry name" value="Oxoglu/Fe-dep_dioxygenase_dom"/>
</dbReference>
<keyword evidence="4 5" id="KW-0408">Iron</keyword>
<dbReference type="GO" id="GO:0046872">
    <property type="term" value="F:metal ion binding"/>
    <property type="evidence" value="ECO:0007669"/>
    <property type="project" value="UniProtKB-KW"/>
</dbReference>
<accession>A0AAV0QCK9</accession>
<keyword evidence="2 5" id="KW-0479">Metal-binding</keyword>
<dbReference type="PANTHER" id="PTHR47991">
    <property type="entry name" value="OXOGLUTARATE/IRON-DEPENDENT DIOXYGENASE"/>
    <property type="match status" value="1"/>
</dbReference>
<reference evidence="7" key="1">
    <citation type="submission" date="2022-08" db="EMBL/GenBank/DDBJ databases">
        <authorList>
            <person name="Gutierrez-Valencia J."/>
        </authorList>
    </citation>
    <scope>NUCLEOTIDE SEQUENCE</scope>
</reference>
<dbReference type="AlphaFoldDB" id="A0AAV0QCK9"/>